<dbReference type="InterPro" id="IPR029068">
    <property type="entry name" value="Glyas_Bleomycin-R_OHBP_Dase"/>
</dbReference>
<dbReference type="RefSeq" id="WP_111506434.1">
    <property type="nucleotide sequence ID" value="NZ_QKYN01000132.1"/>
</dbReference>
<evidence type="ECO:0000313" key="2">
    <source>
        <dbReference type="EMBL" id="RAG81932.1"/>
    </source>
</evidence>
<name>A0A2X0IAD4_9ACTN</name>
<dbReference type="AlphaFoldDB" id="A0A2X0IAD4"/>
<feature type="domain" description="VOC" evidence="1">
    <location>
        <begin position="7"/>
        <end position="128"/>
    </location>
</feature>
<dbReference type="InterPro" id="IPR037523">
    <property type="entry name" value="VOC_core"/>
</dbReference>
<dbReference type="Gene3D" id="3.10.180.10">
    <property type="entry name" value="2,3-Dihydroxybiphenyl 1,2-Dioxygenase, domain 1"/>
    <property type="match status" value="1"/>
</dbReference>
<sequence length="131" mass="13853">MTAWAGGIAANTLFVTDLTASKEFYSTAFGSTPIFEDDDSAVFRLGPTIVNLLRLSAVPELIEPASAADRGAGARLVFTVEVEDVDARVGQLTAAGVKLLNGPVDRPWGPRTASFADLDGYIWEIAANPKP</sequence>
<evidence type="ECO:0000313" key="3">
    <source>
        <dbReference type="Proteomes" id="UP000248889"/>
    </source>
</evidence>
<dbReference type="InterPro" id="IPR004360">
    <property type="entry name" value="Glyas_Fos-R_dOase_dom"/>
</dbReference>
<reference evidence="2 3" key="1">
    <citation type="submission" date="2018-06" db="EMBL/GenBank/DDBJ databases">
        <title>Streptacidiphilus pinicola sp. nov., isolated from pine grove soil.</title>
        <authorList>
            <person name="Roh S.G."/>
            <person name="Park S."/>
            <person name="Kim M.-K."/>
            <person name="Yun B.-R."/>
            <person name="Park J."/>
            <person name="Kim M.J."/>
            <person name="Kim Y.S."/>
            <person name="Kim S.B."/>
        </authorList>
    </citation>
    <scope>NUCLEOTIDE SEQUENCE [LARGE SCALE GENOMIC DNA]</scope>
    <source>
        <strain evidence="2 3">MMS16-CNU450</strain>
    </source>
</reference>
<protein>
    <submittedName>
        <fullName evidence="2">VOC family protein</fullName>
    </submittedName>
</protein>
<keyword evidence="3" id="KW-1185">Reference proteome</keyword>
<dbReference type="EMBL" id="QKYN01000132">
    <property type="protein sequence ID" value="RAG81932.1"/>
    <property type="molecule type" value="Genomic_DNA"/>
</dbReference>
<comment type="caution">
    <text evidence="2">The sequence shown here is derived from an EMBL/GenBank/DDBJ whole genome shotgun (WGS) entry which is preliminary data.</text>
</comment>
<dbReference type="Proteomes" id="UP000248889">
    <property type="component" value="Unassembled WGS sequence"/>
</dbReference>
<gene>
    <name evidence="2" type="ORF">DN069_30390</name>
</gene>
<dbReference type="OrthoDB" id="9804907at2"/>
<dbReference type="SUPFAM" id="SSF54593">
    <property type="entry name" value="Glyoxalase/Bleomycin resistance protein/Dihydroxybiphenyl dioxygenase"/>
    <property type="match status" value="1"/>
</dbReference>
<dbReference type="PANTHER" id="PTHR36503">
    <property type="entry name" value="BLR2520 PROTEIN"/>
    <property type="match status" value="1"/>
</dbReference>
<evidence type="ECO:0000259" key="1">
    <source>
        <dbReference type="PROSITE" id="PS51819"/>
    </source>
</evidence>
<accession>A0A2X0IAD4</accession>
<organism evidence="2 3">
    <name type="scientific">Streptacidiphilus pinicola</name>
    <dbReference type="NCBI Taxonomy" id="2219663"/>
    <lineage>
        <taxon>Bacteria</taxon>
        <taxon>Bacillati</taxon>
        <taxon>Actinomycetota</taxon>
        <taxon>Actinomycetes</taxon>
        <taxon>Kitasatosporales</taxon>
        <taxon>Streptomycetaceae</taxon>
        <taxon>Streptacidiphilus</taxon>
    </lineage>
</organism>
<proteinExistence type="predicted"/>
<dbReference type="PANTHER" id="PTHR36503:SF1">
    <property type="entry name" value="BLR2520 PROTEIN"/>
    <property type="match status" value="1"/>
</dbReference>
<dbReference type="Pfam" id="PF00903">
    <property type="entry name" value="Glyoxalase"/>
    <property type="match status" value="1"/>
</dbReference>
<dbReference type="PROSITE" id="PS51819">
    <property type="entry name" value="VOC"/>
    <property type="match status" value="1"/>
</dbReference>